<evidence type="ECO:0000313" key="2">
    <source>
        <dbReference type="Proteomes" id="UP000286907"/>
    </source>
</evidence>
<organism evidence="1 2">
    <name type="scientific">Oenococcus sicerae</name>
    <dbReference type="NCBI Taxonomy" id="2203724"/>
    <lineage>
        <taxon>Bacteria</taxon>
        <taxon>Bacillati</taxon>
        <taxon>Bacillota</taxon>
        <taxon>Bacilli</taxon>
        <taxon>Lactobacillales</taxon>
        <taxon>Lactobacillaceae</taxon>
        <taxon>Oenococcus</taxon>
    </lineage>
</organism>
<sequence length="195" mass="21716">MTEIDFTKAEAQGWVRWTKGDKDRLYFNIDKNGALDLGYYKSGNINFSELQGEKISHAEAYKLLSEKVYFDLNTGKMVADDSTEADTIKEIAENSLKEIKVEEVKPEAKEVEVEVEVAETIEGITGTTLSMDLTGKNGKDVDRLSDLFSDAVMSQADYDKLVDIWNLPASDTVEHILKGLKSAGLIEGYSMKDSL</sequence>
<proteinExistence type="predicted"/>
<accession>A0ABX5QN84</accession>
<name>A0ABX5QN84_9LACO</name>
<gene>
    <name evidence="1" type="ORF">DLJ48_06795</name>
</gene>
<dbReference type="EMBL" id="CP029684">
    <property type="protein sequence ID" value="QAS70247.1"/>
    <property type="molecule type" value="Genomic_DNA"/>
</dbReference>
<dbReference type="Proteomes" id="UP000286907">
    <property type="component" value="Chromosome"/>
</dbReference>
<keyword evidence="2" id="KW-1185">Reference proteome</keyword>
<reference evidence="1 2" key="1">
    <citation type="journal article" date="2019" name="Syst. Appl. Microbiol.">
        <title>Oenococcus sicerae sp. nov., isolated from French cider.</title>
        <authorList>
            <person name="Cousin F.J."/>
            <person name="Le Guellec R."/>
            <person name="Chagnot C."/>
            <person name="Goux D."/>
            <person name="Dalmasso M."/>
            <person name="Laplace J.M."/>
            <person name="Cretenet M."/>
        </authorList>
    </citation>
    <scope>NUCLEOTIDE SEQUENCE [LARGE SCALE GENOMIC DNA]</scope>
    <source>
        <strain evidence="1 2">UCMA 15228</strain>
    </source>
</reference>
<evidence type="ECO:0000313" key="1">
    <source>
        <dbReference type="EMBL" id="QAS70247.1"/>
    </source>
</evidence>
<protein>
    <submittedName>
        <fullName evidence="1">Uncharacterized protein</fullName>
    </submittedName>
</protein>
<dbReference type="RefSeq" id="WP_128686717.1">
    <property type="nucleotide sequence ID" value="NZ_CP029684.2"/>
</dbReference>